<dbReference type="EMBL" id="CP102290">
    <property type="protein sequence ID" value="UWP57924.1"/>
    <property type="molecule type" value="Genomic_DNA"/>
</dbReference>
<dbReference type="PANTHER" id="PTHR39193:SF1">
    <property type="entry name" value="5-DEOXY-GLUCURONATE ISOMERASE"/>
    <property type="match status" value="1"/>
</dbReference>
<sequence>MYISKDPIRGYNEYINLAEGEGKKAMMDVALLLMEAGDTYTFAETEKEMAWIMFEGRAKVEFDGRTVEMERPNPFDYNPYCLHLCAGGTCTVTAYDSSVFYVQKTLNDRKFDARMYMPEDTHTWARGAKGELQGTIRRNVRTCFDYENAPYSNMVLGEVVNLPGRWSSYPPHWHPQPEVYLFRFDKPQGYGAGWVNDEVVQLGHNGLAVITEKSHPMVACPGYAMCYAWGIRHFDDNPWEKTRIDDKEHEWTLDPDAKIWGDSL</sequence>
<dbReference type="RefSeq" id="WP_028528425.1">
    <property type="nucleotide sequence ID" value="NZ_CABLBR010000011.1"/>
</dbReference>
<dbReference type="GO" id="GO:0016853">
    <property type="term" value="F:isomerase activity"/>
    <property type="evidence" value="ECO:0007669"/>
    <property type="project" value="UniProtKB-KW"/>
</dbReference>
<evidence type="ECO:0000313" key="2">
    <source>
        <dbReference type="EMBL" id="UWP57924.1"/>
    </source>
</evidence>
<dbReference type="SUPFAM" id="SSF51182">
    <property type="entry name" value="RmlC-like cupins"/>
    <property type="match status" value="1"/>
</dbReference>
<dbReference type="PIRSF" id="PIRSF036628">
    <property type="entry name" value="IolB"/>
    <property type="match status" value="1"/>
</dbReference>
<accession>A0ABY5VBL2</accession>
<evidence type="ECO:0000313" key="3">
    <source>
        <dbReference type="Proteomes" id="UP001060164"/>
    </source>
</evidence>
<keyword evidence="3" id="KW-1185">Reference proteome</keyword>
<evidence type="ECO:0000256" key="1">
    <source>
        <dbReference type="ARBA" id="ARBA00023235"/>
    </source>
</evidence>
<reference evidence="2" key="1">
    <citation type="journal article" date="2022" name="Cell">
        <title>Design, construction, and in vivo augmentation of a complex gut microbiome.</title>
        <authorList>
            <person name="Cheng A.G."/>
            <person name="Ho P.Y."/>
            <person name="Aranda-Diaz A."/>
            <person name="Jain S."/>
            <person name="Yu F.B."/>
            <person name="Meng X."/>
            <person name="Wang M."/>
            <person name="Iakiviak M."/>
            <person name="Nagashima K."/>
            <person name="Zhao A."/>
            <person name="Murugkar P."/>
            <person name="Patil A."/>
            <person name="Atabakhsh K."/>
            <person name="Weakley A."/>
            <person name="Yan J."/>
            <person name="Brumbaugh A.R."/>
            <person name="Higginbottom S."/>
            <person name="Dimas A."/>
            <person name="Shiver A.L."/>
            <person name="Deutschbauer A."/>
            <person name="Neff N."/>
            <person name="Sonnenburg J.L."/>
            <person name="Huang K.C."/>
            <person name="Fischbach M.A."/>
        </authorList>
    </citation>
    <scope>NUCLEOTIDE SEQUENCE</scope>
    <source>
        <strain evidence="2">DSM 19829</strain>
    </source>
</reference>
<gene>
    <name evidence="2" type="ORF">NQ502_10985</name>
</gene>
<name>A0ABY5VBL2_9FIRM</name>
<dbReference type="Proteomes" id="UP001060164">
    <property type="component" value="Chromosome"/>
</dbReference>
<dbReference type="InterPro" id="IPR014710">
    <property type="entry name" value="RmlC-like_jellyroll"/>
</dbReference>
<dbReference type="Gene3D" id="2.60.120.10">
    <property type="entry name" value="Jelly Rolls"/>
    <property type="match status" value="1"/>
</dbReference>
<dbReference type="PANTHER" id="PTHR39193">
    <property type="entry name" value="5-DEOXY-GLUCURONATE ISOMERASE"/>
    <property type="match status" value="1"/>
</dbReference>
<dbReference type="InterPro" id="IPR024203">
    <property type="entry name" value="Deoxy-glucuronate_isom_IolB"/>
</dbReference>
<proteinExistence type="predicted"/>
<protein>
    <submittedName>
        <fullName evidence="2">5-deoxy-glucuronate isomerase</fullName>
    </submittedName>
</protein>
<keyword evidence="1 2" id="KW-0413">Isomerase</keyword>
<dbReference type="Pfam" id="PF04962">
    <property type="entry name" value="KduI"/>
    <property type="match status" value="1"/>
</dbReference>
<organism evidence="2 3">
    <name type="scientific">Ruminococcus gauvreauii</name>
    <dbReference type="NCBI Taxonomy" id="438033"/>
    <lineage>
        <taxon>Bacteria</taxon>
        <taxon>Bacillati</taxon>
        <taxon>Bacillota</taxon>
        <taxon>Clostridia</taxon>
        <taxon>Eubacteriales</taxon>
        <taxon>Oscillospiraceae</taxon>
        <taxon>Ruminococcus</taxon>
    </lineage>
</organism>
<dbReference type="InterPro" id="IPR021120">
    <property type="entry name" value="KduI/IolB_isomerase"/>
</dbReference>
<dbReference type="InterPro" id="IPR011051">
    <property type="entry name" value="RmlC_Cupin_sf"/>
</dbReference>